<dbReference type="AlphaFoldDB" id="A0A443Q9V8"/>
<evidence type="ECO:0000313" key="1">
    <source>
        <dbReference type="EMBL" id="RWR99768.1"/>
    </source>
</evidence>
<name>A0A443Q9V8_9ACAR</name>
<dbReference type="Gene3D" id="3.60.21.10">
    <property type="match status" value="1"/>
</dbReference>
<comment type="caution">
    <text evidence="1">The sequence shown here is derived from an EMBL/GenBank/DDBJ whole genome shotgun (WGS) entry which is preliminary data.</text>
</comment>
<dbReference type="VEuPathDB" id="VectorBase:LDEU014536"/>
<accession>A0A443Q9V8</accession>
<dbReference type="STRING" id="299467.A0A443Q9V8"/>
<protein>
    <submittedName>
        <fullName evidence="1">Calcineurin-like phosphoesterase</fullName>
    </submittedName>
</protein>
<reference evidence="1 2" key="1">
    <citation type="journal article" date="2018" name="Gigascience">
        <title>Genomes of trombidid mites reveal novel predicted allergens and laterally-transferred genes associated with secondary metabolism.</title>
        <authorList>
            <person name="Dong X."/>
            <person name="Chaisiri K."/>
            <person name="Xia D."/>
            <person name="Armstrong S.D."/>
            <person name="Fang Y."/>
            <person name="Donnelly M.J."/>
            <person name="Kadowaki T."/>
            <person name="McGarry J.W."/>
            <person name="Darby A.C."/>
            <person name="Makepeace B.L."/>
        </authorList>
    </citation>
    <scope>NUCLEOTIDE SEQUENCE [LARGE SCALE GENOMIC DNA]</scope>
    <source>
        <strain evidence="1">UoL-UT</strain>
    </source>
</reference>
<dbReference type="InterPro" id="IPR029052">
    <property type="entry name" value="Metallo-depent_PP-like"/>
</dbReference>
<sequence>MDYTGRIISPKNLHETDKNIKWTKEDEQFRQFAVETLFNPSSLPNSILDILRQFDSIQKRRNNKKDWSQQDRNQVLNSVQTICKKAEEIFDKESRCVRISSPVYVLGDIHGNIADLLTLRTQHLENSTSSDTVQLLVPRRLR</sequence>
<keyword evidence="2" id="KW-1185">Reference proteome</keyword>
<evidence type="ECO:0000313" key="2">
    <source>
        <dbReference type="Proteomes" id="UP000288716"/>
    </source>
</evidence>
<gene>
    <name evidence="1" type="ORF">B4U80_14814</name>
</gene>
<dbReference type="EMBL" id="NCKV01062216">
    <property type="protein sequence ID" value="RWR99768.1"/>
    <property type="molecule type" value="Genomic_DNA"/>
</dbReference>
<proteinExistence type="predicted"/>
<dbReference type="Proteomes" id="UP000288716">
    <property type="component" value="Unassembled WGS sequence"/>
</dbReference>
<dbReference type="SUPFAM" id="SSF56300">
    <property type="entry name" value="Metallo-dependent phosphatases"/>
    <property type="match status" value="1"/>
</dbReference>
<organism evidence="1 2">
    <name type="scientific">Leptotrombidium deliense</name>
    <dbReference type="NCBI Taxonomy" id="299467"/>
    <lineage>
        <taxon>Eukaryota</taxon>
        <taxon>Metazoa</taxon>
        <taxon>Ecdysozoa</taxon>
        <taxon>Arthropoda</taxon>
        <taxon>Chelicerata</taxon>
        <taxon>Arachnida</taxon>
        <taxon>Acari</taxon>
        <taxon>Acariformes</taxon>
        <taxon>Trombidiformes</taxon>
        <taxon>Prostigmata</taxon>
        <taxon>Anystina</taxon>
        <taxon>Parasitengona</taxon>
        <taxon>Trombiculoidea</taxon>
        <taxon>Trombiculidae</taxon>
        <taxon>Leptotrombidium</taxon>
    </lineage>
</organism>